<keyword evidence="4" id="KW-0963">Cytoplasm</keyword>
<keyword evidence="7" id="KW-0067">ATP-binding</keyword>
<feature type="domain" description="GS catalytic" evidence="11">
    <location>
        <begin position="168"/>
        <end position="428"/>
    </location>
</feature>
<dbReference type="Gene3D" id="3.10.20.70">
    <property type="entry name" value="Glutamine synthetase, N-terminal domain"/>
    <property type="match status" value="1"/>
</dbReference>
<evidence type="ECO:0000256" key="2">
    <source>
        <dbReference type="ARBA" id="ARBA00009897"/>
    </source>
</evidence>
<dbReference type="InterPro" id="IPR008146">
    <property type="entry name" value="Gln_synth_cat_dom"/>
</dbReference>
<dbReference type="GO" id="GO:0005524">
    <property type="term" value="F:ATP binding"/>
    <property type="evidence" value="ECO:0007669"/>
    <property type="project" value="UniProtKB-KW"/>
</dbReference>
<keyword evidence="6" id="KW-0547">Nucleotide-binding</keyword>
<dbReference type="Gene3D" id="3.30.590.10">
    <property type="entry name" value="Glutamine synthetase/guanido kinase, catalytic domain"/>
    <property type="match status" value="2"/>
</dbReference>
<proteinExistence type="inferred from homology"/>
<comment type="caution">
    <text evidence="12">The sequence shown here is derived from an EMBL/GenBank/DDBJ whole genome shotgun (WGS) entry which is preliminary data.</text>
</comment>
<dbReference type="InterPro" id="IPR008147">
    <property type="entry name" value="Gln_synt_N"/>
</dbReference>
<dbReference type="FunFam" id="3.30.590.10:FF:000011">
    <property type="entry name" value="Glutamine synthetase"/>
    <property type="match status" value="1"/>
</dbReference>
<evidence type="ECO:0000256" key="3">
    <source>
        <dbReference type="ARBA" id="ARBA00012937"/>
    </source>
</evidence>
<dbReference type="GO" id="GO:0004356">
    <property type="term" value="F:glutamine synthetase activity"/>
    <property type="evidence" value="ECO:0007669"/>
    <property type="project" value="UniProtKB-EC"/>
</dbReference>
<keyword evidence="5" id="KW-0436">Ligase</keyword>
<evidence type="ECO:0000256" key="1">
    <source>
        <dbReference type="ARBA" id="ARBA00004496"/>
    </source>
</evidence>
<evidence type="ECO:0000256" key="7">
    <source>
        <dbReference type="ARBA" id="ARBA00022840"/>
    </source>
</evidence>
<dbReference type="InterPro" id="IPR014746">
    <property type="entry name" value="Gln_synth/guanido_kin_cat_dom"/>
</dbReference>
<sequence length="428" mass="47988">MNSVPIALNKAAMRKYEDLEVPCDDILAAYVWVDGTGINLRSKDRTFDFVPKTNKDLPIWYFDGSNTAQASSDNSDTFIFPEVIYHDPFRRGSHILVLADTYQHNYQPTTTNYRKGCVVLTEKADVEEPWFGFNQEFFLTTTDSRPLGWPPGGFPAPPGPYYCAIGANKIVARDLMEAFYRNYHNHGIICGLSTLALAEDVKINEWDEPDTKKSSILHGTNSDKTWCSTVIGKGIGITLQQTGDTSRCCLYAGIHLNGINPGTTPSQWNFQVGPSPGIRAADDLWMARYILARLAEEYGTVATFEPQPIEDWPGNGTFVYFSSKDMREEDGILVIERAIDKLARRHGAHINEYDANNGADNARRLTGKNGMPNMRDFTAGVANRSCSVRIPRQVSEDKRGYLEDRRPAANADPYRVISILLRTCIFDE</sequence>
<protein>
    <recommendedName>
        <fullName evidence="3">glutamine synthetase</fullName>
        <ecNumber evidence="3">6.3.1.2</ecNumber>
    </recommendedName>
</protein>
<dbReference type="EMBL" id="CALOZG010000004">
    <property type="protein sequence ID" value="CAH4018283.1"/>
    <property type="molecule type" value="Genomic_DNA"/>
</dbReference>
<evidence type="ECO:0000256" key="6">
    <source>
        <dbReference type="ARBA" id="ARBA00022741"/>
    </source>
</evidence>
<dbReference type="EC" id="6.3.1.2" evidence="3"/>
<dbReference type="InterPro" id="IPR050292">
    <property type="entry name" value="Glutamine_Synthetase"/>
</dbReference>
<dbReference type="SUPFAM" id="SSF55931">
    <property type="entry name" value="Glutamine synthetase/guanido kinase"/>
    <property type="match status" value="2"/>
</dbReference>
<dbReference type="Pfam" id="PF00120">
    <property type="entry name" value="Gln-synt_C"/>
    <property type="match status" value="1"/>
</dbReference>
<dbReference type="PANTHER" id="PTHR20852:SF44">
    <property type="entry name" value="GLUTAMINE SYNTHETASE 1, MITOCHONDRIAL"/>
    <property type="match status" value="1"/>
</dbReference>
<keyword evidence="13" id="KW-1185">Reference proteome</keyword>
<feature type="domain" description="GS beta-grasp" evidence="10">
    <location>
        <begin position="26"/>
        <end position="108"/>
    </location>
</feature>
<evidence type="ECO:0000313" key="13">
    <source>
        <dbReference type="Proteomes" id="UP001152562"/>
    </source>
</evidence>
<dbReference type="PROSITE" id="PS51987">
    <property type="entry name" value="GS_CATALYTIC"/>
    <property type="match status" value="1"/>
</dbReference>
<dbReference type="GO" id="GO:0005737">
    <property type="term" value="C:cytoplasm"/>
    <property type="evidence" value="ECO:0007669"/>
    <property type="project" value="UniProtKB-SubCell"/>
</dbReference>
<name>A0A9P0T4N0_PIEBR</name>
<dbReference type="AlphaFoldDB" id="A0A9P0T4N0"/>
<reference evidence="12" key="1">
    <citation type="submission" date="2022-05" db="EMBL/GenBank/DDBJ databases">
        <authorList>
            <person name="Okamura Y."/>
        </authorList>
    </citation>
    <scope>NUCLEOTIDE SEQUENCE</scope>
</reference>
<dbReference type="PANTHER" id="PTHR20852">
    <property type="entry name" value="GLUTAMINE SYNTHETASE"/>
    <property type="match status" value="1"/>
</dbReference>
<comment type="subcellular location">
    <subcellularLocation>
        <location evidence="1">Cytoplasm</location>
    </subcellularLocation>
</comment>
<dbReference type="InterPro" id="IPR036651">
    <property type="entry name" value="Gln_synt_N_sf"/>
</dbReference>
<dbReference type="PROSITE" id="PS51986">
    <property type="entry name" value="GS_BETA_GRASP"/>
    <property type="match status" value="1"/>
</dbReference>
<comment type="similarity">
    <text evidence="2 8 9">Belongs to the glutamine synthetase family.</text>
</comment>
<evidence type="ECO:0000256" key="8">
    <source>
        <dbReference type="PROSITE-ProRule" id="PRU01330"/>
    </source>
</evidence>
<dbReference type="Proteomes" id="UP001152562">
    <property type="component" value="Unassembled WGS sequence"/>
</dbReference>
<evidence type="ECO:0000259" key="11">
    <source>
        <dbReference type="PROSITE" id="PS51987"/>
    </source>
</evidence>
<evidence type="ECO:0000256" key="4">
    <source>
        <dbReference type="ARBA" id="ARBA00022490"/>
    </source>
</evidence>
<evidence type="ECO:0000259" key="10">
    <source>
        <dbReference type="PROSITE" id="PS51986"/>
    </source>
</evidence>
<dbReference type="GO" id="GO:0006542">
    <property type="term" value="P:glutamine biosynthetic process"/>
    <property type="evidence" value="ECO:0007669"/>
    <property type="project" value="InterPro"/>
</dbReference>
<evidence type="ECO:0000256" key="9">
    <source>
        <dbReference type="RuleBase" id="RU000384"/>
    </source>
</evidence>
<dbReference type="SMART" id="SM01230">
    <property type="entry name" value="Gln-synt_C"/>
    <property type="match status" value="1"/>
</dbReference>
<accession>A0A9P0T4N0</accession>
<organism evidence="12 13">
    <name type="scientific">Pieris brassicae</name>
    <name type="common">White butterfly</name>
    <name type="synonym">Large white butterfly</name>
    <dbReference type="NCBI Taxonomy" id="7116"/>
    <lineage>
        <taxon>Eukaryota</taxon>
        <taxon>Metazoa</taxon>
        <taxon>Ecdysozoa</taxon>
        <taxon>Arthropoda</taxon>
        <taxon>Hexapoda</taxon>
        <taxon>Insecta</taxon>
        <taxon>Pterygota</taxon>
        <taxon>Neoptera</taxon>
        <taxon>Endopterygota</taxon>
        <taxon>Lepidoptera</taxon>
        <taxon>Glossata</taxon>
        <taxon>Ditrysia</taxon>
        <taxon>Papilionoidea</taxon>
        <taxon>Pieridae</taxon>
        <taxon>Pierinae</taxon>
        <taxon>Pieris</taxon>
    </lineage>
</organism>
<evidence type="ECO:0000313" key="12">
    <source>
        <dbReference type="EMBL" id="CAH4018283.1"/>
    </source>
</evidence>
<dbReference type="SUPFAM" id="SSF54368">
    <property type="entry name" value="Glutamine synthetase, N-terminal domain"/>
    <property type="match status" value="1"/>
</dbReference>
<gene>
    <name evidence="12" type="ORF">PIBRA_LOCUS3624</name>
</gene>
<evidence type="ECO:0000256" key="5">
    <source>
        <dbReference type="ARBA" id="ARBA00022598"/>
    </source>
</evidence>